<dbReference type="PANTHER" id="PTHR28218:SF1">
    <property type="entry name" value="VPS4-ASSOCIATED PROTEIN 1"/>
    <property type="match status" value="1"/>
</dbReference>
<proteinExistence type="predicted"/>
<reference evidence="2" key="1">
    <citation type="submission" date="2022-07" db="EMBL/GenBank/DDBJ databases">
        <title>Phylogenomic reconstructions and comparative analyses of Kickxellomycotina fungi.</title>
        <authorList>
            <person name="Reynolds N.K."/>
            <person name="Stajich J.E."/>
            <person name="Barry K."/>
            <person name="Grigoriev I.V."/>
            <person name="Crous P."/>
            <person name="Smith M.E."/>
        </authorList>
    </citation>
    <scope>NUCLEOTIDE SEQUENCE</scope>
    <source>
        <strain evidence="2">NRRL 1566</strain>
    </source>
</reference>
<dbReference type="GO" id="GO:0005768">
    <property type="term" value="C:endosome"/>
    <property type="evidence" value="ECO:0007669"/>
    <property type="project" value="TreeGrafter"/>
</dbReference>
<evidence type="ECO:0000313" key="3">
    <source>
        <dbReference type="Proteomes" id="UP001139887"/>
    </source>
</evidence>
<dbReference type="PANTHER" id="PTHR28218">
    <property type="entry name" value="VPS4-ASSOCIATED PROTEIN 1"/>
    <property type="match status" value="1"/>
</dbReference>
<gene>
    <name evidence="2" type="ORF">IWW36_002158</name>
</gene>
<dbReference type="OrthoDB" id="2158714at2759"/>
<feature type="compositionally biased region" description="Low complexity" evidence="1">
    <location>
        <begin position="91"/>
        <end position="104"/>
    </location>
</feature>
<dbReference type="EMBL" id="JANBUW010000044">
    <property type="protein sequence ID" value="KAJ2850103.1"/>
    <property type="molecule type" value="Genomic_DNA"/>
</dbReference>
<keyword evidence="3" id="KW-1185">Reference proteome</keyword>
<dbReference type="Proteomes" id="UP001139887">
    <property type="component" value="Unassembled WGS sequence"/>
</dbReference>
<feature type="region of interest" description="Disordered" evidence="1">
    <location>
        <begin position="86"/>
        <end position="134"/>
    </location>
</feature>
<comment type="caution">
    <text evidence="2">The sequence shown here is derived from an EMBL/GenBank/DDBJ whole genome shotgun (WGS) entry which is preliminary data.</text>
</comment>
<dbReference type="InterPro" id="IPR013640">
    <property type="entry name" value="Vfa1"/>
</dbReference>
<organism evidence="2 3">
    <name type="scientific">Coemansia brasiliensis</name>
    <dbReference type="NCBI Taxonomy" id="2650707"/>
    <lineage>
        <taxon>Eukaryota</taxon>
        <taxon>Fungi</taxon>
        <taxon>Fungi incertae sedis</taxon>
        <taxon>Zoopagomycota</taxon>
        <taxon>Kickxellomycotina</taxon>
        <taxon>Kickxellomycetes</taxon>
        <taxon>Kickxellales</taxon>
        <taxon>Kickxellaceae</taxon>
        <taxon>Coemansia</taxon>
    </lineage>
</organism>
<evidence type="ECO:0000256" key="1">
    <source>
        <dbReference type="SAM" id="MobiDB-lite"/>
    </source>
</evidence>
<dbReference type="AlphaFoldDB" id="A0A9W8I7Q3"/>
<evidence type="ECO:0008006" key="4">
    <source>
        <dbReference type="Google" id="ProtNLM"/>
    </source>
</evidence>
<dbReference type="Pfam" id="PF08432">
    <property type="entry name" value="Vfa1"/>
    <property type="match status" value="1"/>
</dbReference>
<protein>
    <recommendedName>
        <fullName evidence="4">VPS4-associated protein 1</fullName>
    </recommendedName>
</protein>
<evidence type="ECO:0000313" key="2">
    <source>
        <dbReference type="EMBL" id="KAJ2850103.1"/>
    </source>
</evidence>
<accession>A0A9W8I7Q3</accession>
<name>A0A9W8I7Q3_9FUNG</name>
<dbReference type="GO" id="GO:0007034">
    <property type="term" value="P:vacuolar transport"/>
    <property type="evidence" value="ECO:0007669"/>
    <property type="project" value="TreeGrafter"/>
</dbReference>
<sequence length="180" mass="19820">MSASKLPVNCYIQRTAAKEGLCFICNKFTSSLLMTEHDTPRDWFYVCISHLDSQNFCSKQIEASNDSANSKHSQTGSLAAVAVADDDAGDKTSVTASADVSSDDNNSKKGSKADGAAPESESADKSALAATPTVQKPRYILNSNYFYLRQRPFIQRREQQRTEQLVKQLPSVPRHLPNSR</sequence>